<dbReference type="EMBL" id="CP003364">
    <property type="protein sequence ID" value="AGA26971.1"/>
    <property type="molecule type" value="Genomic_DNA"/>
</dbReference>
<dbReference type="RefSeq" id="WP_015246123.1">
    <property type="nucleotide sequence ID" value="NC_019892.1"/>
</dbReference>
<evidence type="ECO:0000313" key="2">
    <source>
        <dbReference type="EMBL" id="AGA26971.1"/>
    </source>
</evidence>
<dbReference type="OrthoDB" id="9896033at2"/>
<dbReference type="KEGG" id="saci:Sinac_2670"/>
<evidence type="ECO:0000313" key="3">
    <source>
        <dbReference type="Proteomes" id="UP000010798"/>
    </source>
</evidence>
<dbReference type="Proteomes" id="UP000010798">
    <property type="component" value="Chromosome"/>
</dbReference>
<proteinExistence type="predicted"/>
<organism evidence="2 3">
    <name type="scientific">Singulisphaera acidiphila (strain ATCC BAA-1392 / DSM 18658 / VKM B-2454 / MOB10)</name>
    <dbReference type="NCBI Taxonomy" id="886293"/>
    <lineage>
        <taxon>Bacteria</taxon>
        <taxon>Pseudomonadati</taxon>
        <taxon>Planctomycetota</taxon>
        <taxon>Planctomycetia</taxon>
        <taxon>Isosphaerales</taxon>
        <taxon>Isosphaeraceae</taxon>
        <taxon>Singulisphaera</taxon>
    </lineage>
</organism>
<reference evidence="2 3" key="1">
    <citation type="submission" date="2012-02" db="EMBL/GenBank/DDBJ databases">
        <title>Complete sequence of chromosome of Singulisphaera acidiphila DSM 18658.</title>
        <authorList>
            <consortium name="US DOE Joint Genome Institute (JGI-PGF)"/>
            <person name="Lucas S."/>
            <person name="Copeland A."/>
            <person name="Lapidus A."/>
            <person name="Glavina del Rio T."/>
            <person name="Dalin E."/>
            <person name="Tice H."/>
            <person name="Bruce D."/>
            <person name="Goodwin L."/>
            <person name="Pitluck S."/>
            <person name="Peters L."/>
            <person name="Ovchinnikova G."/>
            <person name="Chertkov O."/>
            <person name="Kyrpides N."/>
            <person name="Mavromatis K."/>
            <person name="Ivanova N."/>
            <person name="Brettin T."/>
            <person name="Detter J.C."/>
            <person name="Han C."/>
            <person name="Larimer F."/>
            <person name="Land M."/>
            <person name="Hauser L."/>
            <person name="Markowitz V."/>
            <person name="Cheng J.-F."/>
            <person name="Hugenholtz P."/>
            <person name="Woyke T."/>
            <person name="Wu D."/>
            <person name="Tindall B."/>
            <person name="Pomrenke H."/>
            <person name="Brambilla E."/>
            <person name="Klenk H.-P."/>
            <person name="Eisen J.A."/>
        </authorList>
    </citation>
    <scope>NUCLEOTIDE SEQUENCE [LARGE SCALE GENOMIC DNA]</scope>
    <source>
        <strain evidence="3">ATCC BAA-1392 / DSM 18658 / VKM B-2454 / MOB10</strain>
    </source>
</reference>
<name>L0DE93_SINAD</name>
<keyword evidence="3" id="KW-1185">Reference proteome</keyword>
<feature type="region of interest" description="Disordered" evidence="1">
    <location>
        <begin position="75"/>
        <end position="95"/>
    </location>
</feature>
<accession>L0DE93</accession>
<dbReference type="HOGENOM" id="CLU_2371252_0_0_0"/>
<protein>
    <submittedName>
        <fullName evidence="2">Uncharacterized protein</fullName>
    </submittedName>
</protein>
<evidence type="ECO:0000256" key="1">
    <source>
        <dbReference type="SAM" id="MobiDB-lite"/>
    </source>
</evidence>
<sequence>MNAASTIAPDPHLLAEEVRDLATRAYETLHDPLTDPQETRELSERISHLQGLMGSMASNDLSLWLENLRRRVDAPASHAVTTGSGIRRLAPSPSE</sequence>
<dbReference type="AlphaFoldDB" id="L0DE93"/>
<gene>
    <name evidence="2" type="ordered locus">Sinac_2670</name>
</gene>